<sequence length="240" mass="26903">MQAEIDAVDYSVPPQELEVRIARRTLARVYVRGSGVEVGAGTRPWPLPLGTSCFYGDVLDTEGLARYFSATGSAYEGFIDAQTFAGIPDQAYDFSLSAHVLEHLVNPLGAIEAALRVVRPGGIVMFAIPDKRHTWDNPRPVTPLKHLISDYVTGGEDTRIDGCLEHIRYLHPQWAPPIPEEQHQEEAIRLANAKFDTHYHTWTSDTFIEMIEWVEENLGGSILHKELVFNENIAVLRKNV</sequence>
<evidence type="ECO:0000313" key="2">
    <source>
        <dbReference type="Proteomes" id="UP000410984"/>
    </source>
</evidence>
<dbReference type="Proteomes" id="UP000410984">
    <property type="component" value="Unassembled WGS sequence"/>
</dbReference>
<organism evidence="1 2">
    <name type="scientific">Methylobacterium symbioticum</name>
    <dbReference type="NCBI Taxonomy" id="2584084"/>
    <lineage>
        <taxon>Bacteria</taxon>
        <taxon>Pseudomonadati</taxon>
        <taxon>Pseudomonadota</taxon>
        <taxon>Alphaproteobacteria</taxon>
        <taxon>Hyphomicrobiales</taxon>
        <taxon>Methylobacteriaceae</taxon>
        <taxon>Methylobacterium</taxon>
    </lineage>
</organism>
<dbReference type="SUPFAM" id="SSF53335">
    <property type="entry name" value="S-adenosyl-L-methionine-dependent methyltransferases"/>
    <property type="match status" value="1"/>
</dbReference>
<proteinExistence type="predicted"/>
<accession>A0A509EFI0</accession>
<keyword evidence="2" id="KW-1185">Reference proteome</keyword>
<dbReference type="OrthoDB" id="9787738at2"/>
<dbReference type="AlphaFoldDB" id="A0A509EFI0"/>
<dbReference type="InterPro" id="IPR029063">
    <property type="entry name" value="SAM-dependent_MTases_sf"/>
</dbReference>
<name>A0A509EFI0_9HYPH</name>
<evidence type="ECO:0008006" key="3">
    <source>
        <dbReference type="Google" id="ProtNLM"/>
    </source>
</evidence>
<dbReference type="Gene3D" id="3.40.50.150">
    <property type="entry name" value="Vaccinia Virus protein VP39"/>
    <property type="match status" value="1"/>
</dbReference>
<gene>
    <name evidence="1" type="ORF">MET9862_03537</name>
</gene>
<dbReference type="CDD" id="cd02440">
    <property type="entry name" value="AdoMet_MTases"/>
    <property type="match status" value="1"/>
</dbReference>
<reference evidence="1 2" key="1">
    <citation type="submission" date="2019-06" db="EMBL/GenBank/DDBJ databases">
        <authorList>
            <person name="Rodrigo-Torres L."/>
            <person name="Arahal R. D."/>
            <person name="Lucena T."/>
        </authorList>
    </citation>
    <scope>NUCLEOTIDE SEQUENCE [LARGE SCALE GENOMIC DNA]</scope>
    <source>
        <strain evidence="1 2">SB0023/3</strain>
    </source>
</reference>
<protein>
    <recommendedName>
        <fullName evidence="3">Methyltransferase type 11 domain-containing protein</fullName>
    </recommendedName>
</protein>
<evidence type="ECO:0000313" key="1">
    <source>
        <dbReference type="EMBL" id="VUD72930.1"/>
    </source>
</evidence>
<dbReference type="RefSeq" id="WP_142584210.1">
    <property type="nucleotide sequence ID" value="NZ_CABFPH010000054.1"/>
</dbReference>
<dbReference type="EMBL" id="CABFPH010000054">
    <property type="protein sequence ID" value="VUD72930.1"/>
    <property type="molecule type" value="Genomic_DNA"/>
</dbReference>
<dbReference type="Pfam" id="PF13489">
    <property type="entry name" value="Methyltransf_23"/>
    <property type="match status" value="1"/>
</dbReference>